<comment type="caution">
    <text evidence="8">The sequence shown here is derived from an EMBL/GenBank/DDBJ whole genome shotgun (WGS) entry which is preliminary data.</text>
</comment>
<evidence type="ECO:0000256" key="5">
    <source>
        <dbReference type="SAM" id="MobiDB-lite"/>
    </source>
</evidence>
<feature type="transmembrane region" description="Helical" evidence="6">
    <location>
        <begin position="203"/>
        <end position="225"/>
    </location>
</feature>
<reference evidence="8" key="1">
    <citation type="submission" date="2022-10" db="EMBL/GenBank/DDBJ databases">
        <authorList>
            <person name="Chen Y."/>
            <person name="Dougan E. K."/>
            <person name="Chan C."/>
            <person name="Rhodes N."/>
            <person name="Thang M."/>
        </authorList>
    </citation>
    <scope>NUCLEOTIDE SEQUENCE</scope>
</reference>
<name>A0A9P1GA10_9DINO</name>
<dbReference type="Pfam" id="PF01490">
    <property type="entry name" value="Aa_trans"/>
    <property type="match status" value="1"/>
</dbReference>
<reference evidence="9 10" key="2">
    <citation type="submission" date="2024-05" db="EMBL/GenBank/DDBJ databases">
        <authorList>
            <person name="Chen Y."/>
            <person name="Shah S."/>
            <person name="Dougan E. K."/>
            <person name="Thang M."/>
            <person name="Chan C."/>
        </authorList>
    </citation>
    <scope>NUCLEOTIDE SEQUENCE [LARGE SCALE GENOMIC DNA]</scope>
</reference>
<dbReference type="InterPro" id="IPR013057">
    <property type="entry name" value="AA_transpt_TM"/>
</dbReference>
<evidence type="ECO:0000313" key="9">
    <source>
        <dbReference type="EMBL" id="CAL4793788.1"/>
    </source>
</evidence>
<dbReference type="GO" id="GO:0016020">
    <property type="term" value="C:membrane"/>
    <property type="evidence" value="ECO:0007669"/>
    <property type="project" value="UniProtKB-SubCell"/>
</dbReference>
<dbReference type="GO" id="GO:0005737">
    <property type="term" value="C:cytoplasm"/>
    <property type="evidence" value="ECO:0007669"/>
    <property type="project" value="TreeGrafter"/>
</dbReference>
<proteinExistence type="predicted"/>
<dbReference type="EMBL" id="CAMXCT010003832">
    <property type="protein sequence ID" value="CAI4006476.1"/>
    <property type="molecule type" value="Genomic_DNA"/>
</dbReference>
<evidence type="ECO:0000313" key="10">
    <source>
        <dbReference type="Proteomes" id="UP001152797"/>
    </source>
</evidence>
<evidence type="ECO:0000313" key="8">
    <source>
        <dbReference type="EMBL" id="CAI4006476.1"/>
    </source>
</evidence>
<feature type="non-terminal residue" evidence="8">
    <location>
        <position position="1"/>
    </location>
</feature>
<dbReference type="EMBL" id="CAMXCT030003832">
    <property type="protein sequence ID" value="CAL4793788.1"/>
    <property type="molecule type" value="Genomic_DNA"/>
</dbReference>
<dbReference type="GO" id="GO:0015179">
    <property type="term" value="F:L-amino acid transmembrane transporter activity"/>
    <property type="evidence" value="ECO:0007669"/>
    <property type="project" value="TreeGrafter"/>
</dbReference>
<evidence type="ECO:0000256" key="4">
    <source>
        <dbReference type="ARBA" id="ARBA00023136"/>
    </source>
</evidence>
<keyword evidence="10" id="KW-1185">Reference proteome</keyword>
<feature type="transmembrane region" description="Helical" evidence="6">
    <location>
        <begin position="231"/>
        <end position="252"/>
    </location>
</feature>
<comment type="subcellular location">
    <subcellularLocation>
        <location evidence="1">Membrane</location>
        <topology evidence="1">Multi-pass membrane protein</topology>
    </subcellularLocation>
</comment>
<keyword evidence="3 6" id="KW-1133">Transmembrane helix</keyword>
<feature type="compositionally biased region" description="Low complexity" evidence="5">
    <location>
        <begin position="46"/>
        <end position="56"/>
    </location>
</feature>
<dbReference type="PANTHER" id="PTHR22950">
    <property type="entry name" value="AMINO ACID TRANSPORTER"/>
    <property type="match status" value="1"/>
</dbReference>
<organism evidence="8">
    <name type="scientific">Cladocopium goreaui</name>
    <dbReference type="NCBI Taxonomy" id="2562237"/>
    <lineage>
        <taxon>Eukaryota</taxon>
        <taxon>Sar</taxon>
        <taxon>Alveolata</taxon>
        <taxon>Dinophyceae</taxon>
        <taxon>Suessiales</taxon>
        <taxon>Symbiodiniaceae</taxon>
        <taxon>Cladocopium</taxon>
    </lineage>
</organism>
<accession>A0A9P1GA10</accession>
<sequence length="297" mass="30620">MKGRSWPTARPGPGKVPVATRPGVRPTGPRPASPGQVRPGQKVAQPGLRPPGSAGAAPGGPRPVQARPGQQIAVKRPGEATAGPGGVIKKPPVPATATGKDAPKLSVTSQSKTDDIGIQTLVGDYAEKGTNHNKKFYQKLQKIPGHEDIKAKTDTTTLDLETIASTATGSFDGALSSDGDMKSSDGLAEAPAASSSVFRRGGIFPTAICLSKAAIGAGVLSVAAHSAEVGALYQFICLVFGGVLTVVSIRMISTASIETQRWSFEDICEELFHPAMSFFTGFVNVCNCLGAAATYLI</sequence>
<evidence type="ECO:0000256" key="6">
    <source>
        <dbReference type="SAM" id="Phobius"/>
    </source>
</evidence>
<keyword evidence="2 6" id="KW-0812">Transmembrane</keyword>
<evidence type="ECO:0000256" key="2">
    <source>
        <dbReference type="ARBA" id="ARBA00022692"/>
    </source>
</evidence>
<dbReference type="EMBL" id="CAMXCT020003832">
    <property type="protein sequence ID" value="CAL1159851.1"/>
    <property type="molecule type" value="Genomic_DNA"/>
</dbReference>
<dbReference type="Proteomes" id="UP001152797">
    <property type="component" value="Unassembled WGS sequence"/>
</dbReference>
<evidence type="ECO:0000259" key="7">
    <source>
        <dbReference type="Pfam" id="PF01490"/>
    </source>
</evidence>
<gene>
    <name evidence="8" type="ORF">C1SCF055_LOCUS32115</name>
</gene>
<feature type="domain" description="Amino acid transporter transmembrane" evidence="7">
    <location>
        <begin position="202"/>
        <end position="297"/>
    </location>
</feature>
<evidence type="ECO:0000256" key="3">
    <source>
        <dbReference type="ARBA" id="ARBA00022989"/>
    </source>
</evidence>
<keyword evidence="4 6" id="KW-0472">Membrane</keyword>
<protein>
    <submittedName>
        <fullName evidence="9">Amino acid transporter transmembrane domain-containing protein</fullName>
    </submittedName>
</protein>
<dbReference type="AlphaFoldDB" id="A0A9P1GA10"/>
<feature type="region of interest" description="Disordered" evidence="5">
    <location>
        <begin position="1"/>
        <end position="111"/>
    </location>
</feature>
<evidence type="ECO:0000256" key="1">
    <source>
        <dbReference type="ARBA" id="ARBA00004141"/>
    </source>
</evidence>
<feature type="compositionally biased region" description="Low complexity" evidence="5">
    <location>
        <begin position="62"/>
        <end position="71"/>
    </location>
</feature>
<dbReference type="PANTHER" id="PTHR22950:SF702">
    <property type="entry name" value="AMINO ACID TRANSPORTER PROTEIN"/>
    <property type="match status" value="1"/>
</dbReference>